<dbReference type="InterPro" id="IPR007271">
    <property type="entry name" value="Nuc_sug_transpt"/>
</dbReference>
<evidence type="ECO:0000256" key="13">
    <source>
        <dbReference type="ARBA" id="ARBA00023146"/>
    </source>
</evidence>
<evidence type="ECO:0000256" key="6">
    <source>
        <dbReference type="ARBA" id="ARBA00022598"/>
    </source>
</evidence>
<dbReference type="SUPFAM" id="SSF47323">
    <property type="entry name" value="Anticodon-binding domain of a subclass of class I aminoacyl-tRNA synthetases"/>
    <property type="match status" value="1"/>
</dbReference>
<feature type="transmembrane region" description="Helical" evidence="19">
    <location>
        <begin position="12"/>
        <end position="30"/>
    </location>
</feature>
<dbReference type="Pfam" id="PF00750">
    <property type="entry name" value="tRNA-synt_1d"/>
    <property type="match status" value="1"/>
</dbReference>
<comment type="similarity">
    <text evidence="3">Belongs to the nucleotide-sugar transporter family. SLC35A subfamily.</text>
</comment>
<dbReference type="PRINTS" id="PR01038">
    <property type="entry name" value="TRNASYNTHARG"/>
</dbReference>
<dbReference type="InterPro" id="IPR008909">
    <property type="entry name" value="DALR_anticod-bd"/>
</dbReference>
<keyword evidence="6 18" id="KW-0436">Ligase</keyword>
<evidence type="ECO:0000256" key="3">
    <source>
        <dbReference type="ARBA" id="ARBA00009976"/>
    </source>
</evidence>
<feature type="transmembrane region" description="Helical" evidence="19">
    <location>
        <begin position="105"/>
        <end position="123"/>
    </location>
</feature>
<keyword evidence="9 18" id="KW-0067">ATP-binding</keyword>
<keyword evidence="5" id="KW-0813">Transport</keyword>
<keyword evidence="22" id="KW-1185">Reference proteome</keyword>
<evidence type="ECO:0000256" key="8">
    <source>
        <dbReference type="ARBA" id="ARBA00022741"/>
    </source>
</evidence>
<reference evidence="21 22" key="1">
    <citation type="submission" date="2015-12" db="EMBL/GenBank/DDBJ databases">
        <title>Draft genome of the nematode, Onchocerca flexuosa.</title>
        <authorList>
            <person name="Mitreva M."/>
        </authorList>
    </citation>
    <scope>NUCLEOTIDE SEQUENCE [LARGE SCALE GENOMIC DNA]</scope>
    <source>
        <strain evidence="21">Red Deer</strain>
    </source>
</reference>
<protein>
    <recommendedName>
        <fullName evidence="15">Probable arginine--tRNA ligase, mitochondrial</fullName>
        <ecNumber evidence="4">6.1.1.19</ecNumber>
    </recommendedName>
    <alternativeName>
        <fullName evidence="14">Arginyl-tRNA synthetase</fullName>
    </alternativeName>
</protein>
<dbReference type="InterPro" id="IPR001412">
    <property type="entry name" value="aa-tRNA-synth_I_CS"/>
</dbReference>
<feature type="transmembrane region" description="Helical" evidence="19">
    <location>
        <begin position="192"/>
        <end position="212"/>
    </location>
</feature>
<evidence type="ECO:0000256" key="11">
    <source>
        <dbReference type="ARBA" id="ARBA00022989"/>
    </source>
</evidence>
<feature type="transmembrane region" description="Helical" evidence="19">
    <location>
        <begin position="277"/>
        <end position="298"/>
    </location>
</feature>
<dbReference type="Gene3D" id="3.40.50.620">
    <property type="entry name" value="HUPs"/>
    <property type="match status" value="1"/>
</dbReference>
<evidence type="ECO:0000313" key="22">
    <source>
        <dbReference type="Proteomes" id="UP000242913"/>
    </source>
</evidence>
<proteinExistence type="inferred from homology"/>
<dbReference type="Gene3D" id="1.10.730.10">
    <property type="entry name" value="Isoleucyl-tRNA Synthetase, Domain 1"/>
    <property type="match status" value="1"/>
</dbReference>
<evidence type="ECO:0000256" key="16">
    <source>
        <dbReference type="ARBA" id="ARBA00049339"/>
    </source>
</evidence>
<dbReference type="SMART" id="SM00836">
    <property type="entry name" value="DALR_1"/>
    <property type="match status" value="1"/>
</dbReference>
<evidence type="ECO:0000256" key="1">
    <source>
        <dbReference type="ARBA" id="ARBA00004141"/>
    </source>
</evidence>
<keyword evidence="8 18" id="KW-0547">Nucleotide-binding</keyword>
<dbReference type="GO" id="GO:0032543">
    <property type="term" value="P:mitochondrial translation"/>
    <property type="evidence" value="ECO:0007669"/>
    <property type="project" value="TreeGrafter"/>
</dbReference>
<evidence type="ECO:0000256" key="15">
    <source>
        <dbReference type="ARBA" id="ARBA00039495"/>
    </source>
</evidence>
<dbReference type="InterPro" id="IPR009080">
    <property type="entry name" value="tRNAsynth_Ia_anticodon-bd"/>
</dbReference>
<keyword evidence="5" id="KW-0762">Sugar transport</keyword>
<accession>A0A238C4R8</accession>
<dbReference type="PANTHER" id="PTHR11956">
    <property type="entry name" value="ARGINYL-TRNA SYNTHETASE"/>
    <property type="match status" value="1"/>
</dbReference>
<feature type="transmembrane region" description="Helical" evidence="19">
    <location>
        <begin position="159"/>
        <end position="180"/>
    </location>
</feature>
<feature type="domain" description="DALR anticodon binding" evidence="20">
    <location>
        <begin position="749"/>
        <end position="867"/>
    </location>
</feature>
<evidence type="ECO:0000256" key="9">
    <source>
        <dbReference type="ARBA" id="ARBA00022840"/>
    </source>
</evidence>
<organism evidence="21 22">
    <name type="scientific">Onchocerca flexuosa</name>
    <dbReference type="NCBI Taxonomy" id="387005"/>
    <lineage>
        <taxon>Eukaryota</taxon>
        <taxon>Metazoa</taxon>
        <taxon>Ecdysozoa</taxon>
        <taxon>Nematoda</taxon>
        <taxon>Chromadorea</taxon>
        <taxon>Rhabditida</taxon>
        <taxon>Spirurina</taxon>
        <taxon>Spiruromorpha</taxon>
        <taxon>Filarioidea</taxon>
        <taxon>Onchocercidae</taxon>
        <taxon>Onchocerca</taxon>
    </lineage>
</organism>
<comment type="function">
    <text evidence="17">Catalyzes the attachment of arginine to tRNA(Arg) in a two-step reaction: arginine is first activated by ATP to form Arg-AMP and then transferred to the acceptor end of tRNA(Arg).</text>
</comment>
<evidence type="ECO:0000256" key="4">
    <source>
        <dbReference type="ARBA" id="ARBA00012837"/>
    </source>
</evidence>
<keyword evidence="13 18" id="KW-0030">Aminoacyl-tRNA synthetase</keyword>
<keyword evidence="10 18" id="KW-0648">Protein biosynthesis</keyword>
<name>A0A238C4R8_9BILA</name>
<dbReference type="InterPro" id="IPR001278">
    <property type="entry name" value="Arg-tRNA-ligase"/>
</dbReference>
<feature type="transmembrane region" description="Helical" evidence="19">
    <location>
        <begin position="224"/>
        <end position="249"/>
    </location>
</feature>
<feature type="transmembrane region" description="Helical" evidence="19">
    <location>
        <begin position="50"/>
        <end position="70"/>
    </location>
</feature>
<dbReference type="SUPFAM" id="SSF52374">
    <property type="entry name" value="Nucleotidylyl transferase"/>
    <property type="match status" value="1"/>
</dbReference>
<evidence type="ECO:0000256" key="10">
    <source>
        <dbReference type="ARBA" id="ARBA00022917"/>
    </source>
</evidence>
<comment type="similarity">
    <text evidence="2 18">Belongs to the class-I aminoacyl-tRNA synthetase family.</text>
</comment>
<evidence type="ECO:0000256" key="7">
    <source>
        <dbReference type="ARBA" id="ARBA00022692"/>
    </source>
</evidence>
<comment type="subcellular location">
    <subcellularLocation>
        <location evidence="1">Membrane</location>
        <topology evidence="1">Multi-pass membrane protein</topology>
    </subcellularLocation>
</comment>
<dbReference type="GO" id="GO:0005524">
    <property type="term" value="F:ATP binding"/>
    <property type="evidence" value="ECO:0007669"/>
    <property type="project" value="UniProtKB-KW"/>
</dbReference>
<dbReference type="InterPro" id="IPR014729">
    <property type="entry name" value="Rossmann-like_a/b/a_fold"/>
</dbReference>
<keyword evidence="11 19" id="KW-1133">Transmembrane helix</keyword>
<dbReference type="Pfam" id="PF04142">
    <property type="entry name" value="Nuc_sug_transp"/>
    <property type="match status" value="1"/>
</dbReference>
<evidence type="ECO:0000259" key="20">
    <source>
        <dbReference type="SMART" id="SM00836"/>
    </source>
</evidence>
<dbReference type="FunFam" id="1.10.730.10:FF:000006">
    <property type="entry name" value="Arginyl-tRNA synthetase 2, mitochondrial"/>
    <property type="match status" value="1"/>
</dbReference>
<dbReference type="NCBIfam" id="TIGR00456">
    <property type="entry name" value="argS"/>
    <property type="match status" value="1"/>
</dbReference>
<dbReference type="GO" id="GO:0005739">
    <property type="term" value="C:mitochondrion"/>
    <property type="evidence" value="ECO:0007669"/>
    <property type="project" value="TreeGrafter"/>
</dbReference>
<dbReference type="GO" id="GO:0000139">
    <property type="term" value="C:Golgi membrane"/>
    <property type="evidence" value="ECO:0007669"/>
    <property type="project" value="InterPro"/>
</dbReference>
<comment type="catalytic activity">
    <reaction evidence="16">
        <text>tRNA(Arg) + L-arginine + ATP = L-arginyl-tRNA(Arg) + AMP + diphosphate</text>
        <dbReference type="Rhea" id="RHEA:20301"/>
        <dbReference type="Rhea" id="RHEA-COMP:9658"/>
        <dbReference type="Rhea" id="RHEA-COMP:9673"/>
        <dbReference type="ChEBI" id="CHEBI:30616"/>
        <dbReference type="ChEBI" id="CHEBI:32682"/>
        <dbReference type="ChEBI" id="CHEBI:33019"/>
        <dbReference type="ChEBI" id="CHEBI:78442"/>
        <dbReference type="ChEBI" id="CHEBI:78513"/>
        <dbReference type="ChEBI" id="CHEBI:456215"/>
        <dbReference type="EC" id="6.1.1.19"/>
    </reaction>
</comment>
<evidence type="ECO:0000256" key="18">
    <source>
        <dbReference type="RuleBase" id="RU363038"/>
    </source>
</evidence>
<dbReference type="EC" id="6.1.1.19" evidence="4"/>
<dbReference type="PROSITE" id="PS00178">
    <property type="entry name" value="AA_TRNA_LIGASE_I"/>
    <property type="match status" value="1"/>
</dbReference>
<evidence type="ECO:0000256" key="14">
    <source>
        <dbReference type="ARBA" id="ARBA00033033"/>
    </source>
</evidence>
<evidence type="ECO:0000256" key="12">
    <source>
        <dbReference type="ARBA" id="ARBA00023136"/>
    </source>
</evidence>
<dbReference type="InterPro" id="IPR037185">
    <property type="entry name" value="EmrE-like"/>
</dbReference>
<evidence type="ECO:0000256" key="5">
    <source>
        <dbReference type="ARBA" id="ARBA00022597"/>
    </source>
</evidence>
<keyword evidence="12 19" id="KW-0472">Membrane</keyword>
<dbReference type="Pfam" id="PF05746">
    <property type="entry name" value="DALR_1"/>
    <property type="match status" value="1"/>
</dbReference>
<evidence type="ECO:0000256" key="2">
    <source>
        <dbReference type="ARBA" id="ARBA00005594"/>
    </source>
</evidence>
<dbReference type="PANTHER" id="PTHR11956:SF11">
    <property type="entry name" value="ARGININE--TRNA LIGASE, MITOCHONDRIAL-RELATED"/>
    <property type="match status" value="1"/>
</dbReference>
<feature type="transmembrane region" description="Helical" evidence="19">
    <location>
        <begin position="135"/>
        <end position="152"/>
    </location>
</feature>
<evidence type="ECO:0000256" key="17">
    <source>
        <dbReference type="ARBA" id="ARBA00049595"/>
    </source>
</evidence>
<dbReference type="Proteomes" id="UP000242913">
    <property type="component" value="Unassembled WGS sequence"/>
</dbReference>
<dbReference type="GO" id="GO:0004814">
    <property type="term" value="F:arginine-tRNA ligase activity"/>
    <property type="evidence" value="ECO:0007669"/>
    <property type="project" value="UniProtKB-EC"/>
</dbReference>
<dbReference type="AlphaFoldDB" id="A0A238C4R8"/>
<dbReference type="GO" id="GO:0006420">
    <property type="term" value="P:arginyl-tRNA aminoacylation"/>
    <property type="evidence" value="ECO:0007669"/>
    <property type="project" value="InterPro"/>
</dbReference>
<evidence type="ECO:0000313" key="21">
    <source>
        <dbReference type="EMBL" id="OZC12020.1"/>
    </source>
</evidence>
<gene>
    <name evidence="21" type="ORF">X798_01201</name>
</gene>
<dbReference type="EMBL" id="KZ269979">
    <property type="protein sequence ID" value="OZC12020.1"/>
    <property type="molecule type" value="Genomic_DNA"/>
</dbReference>
<dbReference type="GO" id="GO:0015165">
    <property type="term" value="F:pyrimidine nucleotide-sugar transmembrane transporter activity"/>
    <property type="evidence" value="ECO:0007669"/>
    <property type="project" value="InterPro"/>
</dbReference>
<dbReference type="OrthoDB" id="68056at2759"/>
<dbReference type="SUPFAM" id="SSF103481">
    <property type="entry name" value="Multidrug resistance efflux transporter EmrE"/>
    <property type="match status" value="1"/>
</dbReference>
<dbReference type="InterPro" id="IPR035684">
    <property type="entry name" value="ArgRS_core"/>
</dbReference>
<sequence>MVDIDRNRMLKPLLLGLTMVITGSVNTIAAKWADSMKADGKYFNHPFVQAIFMFIGEVSCLFVYVIIRYIQKHRDQMTSSNSYEDSEYGMPTHISEQIFLKVSPWVFIIPAFCDVLATSIMYIGLNLTQASSFQMLRGSVIIFTGLFSVAFLRSYLQGFRWLGMGFVTIGLVIVGMSDIIFDENSKHDINGIITGDLLIIIAQIIVAIQMVVEQKIVTEFNTPLLLVVGLEGLFGLTILIFLLFPMYYITVPSIFSTNPHHRLEDVFDAFREIKSNPWIGCALLLTVISIAFFNFAGISVTKELSATTRMVLDSVRILIIWLVSIPFFGEHFIALQLLGFALLILGMFIYNDIFFGPYIRQKLLPLISNNQLASCCMSFWGIDLMWRDENLAATLLQKFIKNKKSIVIDYSSPNIAKQFHVGNFRSTVIGRYIDTINKAAGNKVTSVNYIGDWGLQFALIAAYWPMIKPSQEEWSTWNTVQKFTLLAKCYIEANKLAEHSNNFLQTAHDILANLENCLLTASTNEHLSFWQNIQQLSHEQLHNFYRRINLSMDVEYFESDFVISAHQLIDRMLREGQAENSNDGSVLVKCKEQNKPIIIRRSNNTTLYLSRDLASILLREQLYAADEYLFVVDHAQRQHFINLKYLLNVIGRSDIGDKIQHVSFGRVKGLSTRQGEVELVNNILDHGLELAKSFITKSKTMKIDRNEIPPANLSLGTIIVNDLKRARSTDYLFSFDKAFQVNQNNALLLQTKHSRLMSIEERNHTLKQNLMQGFEGDFETNEASWRLLEKFKAFPDVLFASYQEMEPCRLTIYLLELANVVGFASSILRISGEPLDIAIPRLLLLSTARKILNNGMNLLGIEPLNKM</sequence>
<evidence type="ECO:0000256" key="19">
    <source>
        <dbReference type="SAM" id="Phobius"/>
    </source>
</evidence>
<keyword evidence="7 19" id="KW-0812">Transmembrane</keyword>